<sequence length="323" mass="36253">MDRIFNIKKPPGMTSHDVVYKVRKILGTKKVGHTGTLDPDAVGVLPICVGRATKVCDLILNKDKAYECELTLGVETDTYDSSGEVIFEKDISDLTDEQVVDALMSQVGDIDQYPPKYSALKVKGKKMCDLVRRGRADEIVLKPRPIKIKKIDIKSLDIPKILFEIDCSKGTYVRSVCHDVGQILGVGGHMSGLTRTRSGIFTLDDSISLEELEKFRDEGSLIDHSYSVEDVLADFPFLKIKDNASKYYSNGGMIEERRFIDGDYKKYIDTSTGAKTNIEAKQADKENFELDVRVYDRDGFIGIGKLSYHNDALMIKSEKIFRL</sequence>
<feature type="domain" description="Pseudouridine synthase II N-terminal" evidence="6">
    <location>
        <begin position="23"/>
        <end position="173"/>
    </location>
</feature>
<dbReference type="GO" id="GO:0003723">
    <property type="term" value="F:RNA binding"/>
    <property type="evidence" value="ECO:0007669"/>
    <property type="project" value="InterPro"/>
</dbReference>
<comment type="caution">
    <text evidence="8">The sequence shown here is derived from an EMBL/GenBank/DDBJ whole genome shotgun (WGS) entry which is preliminary data.</text>
</comment>
<dbReference type="EMBL" id="LSQZ01000085">
    <property type="protein sequence ID" value="KXI10926.1"/>
    <property type="molecule type" value="Genomic_DNA"/>
</dbReference>
<comment type="catalytic activity">
    <reaction evidence="1 5">
        <text>uridine(55) in tRNA = pseudouridine(55) in tRNA</text>
        <dbReference type="Rhea" id="RHEA:42532"/>
        <dbReference type="Rhea" id="RHEA-COMP:10101"/>
        <dbReference type="Rhea" id="RHEA-COMP:10102"/>
        <dbReference type="ChEBI" id="CHEBI:65314"/>
        <dbReference type="ChEBI" id="CHEBI:65315"/>
        <dbReference type="EC" id="5.4.99.25"/>
    </reaction>
</comment>
<evidence type="ECO:0000259" key="7">
    <source>
        <dbReference type="Pfam" id="PF16198"/>
    </source>
</evidence>
<name>A0A135YNG7_9FIRM</name>
<dbReference type="Pfam" id="PF16198">
    <property type="entry name" value="TruB_C_2"/>
    <property type="match status" value="1"/>
</dbReference>
<comment type="function">
    <text evidence="5">Responsible for synthesis of pseudouridine from uracil-55 in the psi GC loop of transfer RNAs.</text>
</comment>
<accession>A0A135YNG7</accession>
<dbReference type="RefSeq" id="WP_021935115.1">
    <property type="nucleotide sequence ID" value="NZ_JADMXM010000010.1"/>
</dbReference>
<evidence type="ECO:0000313" key="9">
    <source>
        <dbReference type="Proteomes" id="UP000070326"/>
    </source>
</evidence>
<evidence type="ECO:0000259" key="6">
    <source>
        <dbReference type="Pfam" id="PF01509"/>
    </source>
</evidence>
<evidence type="ECO:0000256" key="5">
    <source>
        <dbReference type="HAMAP-Rule" id="MF_01080"/>
    </source>
</evidence>
<dbReference type="AlphaFoldDB" id="A0A135YNG7"/>
<dbReference type="InterPro" id="IPR020103">
    <property type="entry name" value="PsdUridine_synth_cat_dom_sf"/>
</dbReference>
<evidence type="ECO:0000313" key="8">
    <source>
        <dbReference type="EMBL" id="KXI10926.1"/>
    </source>
</evidence>
<dbReference type="GO" id="GO:0160148">
    <property type="term" value="F:tRNA pseudouridine(55) synthase activity"/>
    <property type="evidence" value="ECO:0007669"/>
    <property type="project" value="UniProtKB-EC"/>
</dbReference>
<dbReference type="STRING" id="1261.HMPREF3195_01668"/>
<dbReference type="HAMAP" id="MF_01080">
    <property type="entry name" value="TruB_bact"/>
    <property type="match status" value="1"/>
</dbReference>
<organism evidence="8 9">
    <name type="scientific">Peptostreptococcus anaerobius</name>
    <dbReference type="NCBI Taxonomy" id="1261"/>
    <lineage>
        <taxon>Bacteria</taxon>
        <taxon>Bacillati</taxon>
        <taxon>Bacillota</taxon>
        <taxon>Clostridia</taxon>
        <taxon>Peptostreptococcales</taxon>
        <taxon>Peptostreptococcaceae</taxon>
        <taxon>Peptostreptococcus</taxon>
    </lineage>
</organism>
<proteinExistence type="inferred from homology"/>
<dbReference type="PATRIC" id="fig|1261.5.peg.1673"/>
<dbReference type="GO" id="GO:1990481">
    <property type="term" value="P:mRNA pseudouridine synthesis"/>
    <property type="evidence" value="ECO:0007669"/>
    <property type="project" value="TreeGrafter"/>
</dbReference>
<dbReference type="PANTHER" id="PTHR13767">
    <property type="entry name" value="TRNA-PSEUDOURIDINE SYNTHASE"/>
    <property type="match status" value="1"/>
</dbReference>
<comment type="similarity">
    <text evidence="2 5">Belongs to the pseudouridine synthase TruB family. Type 1 subfamily.</text>
</comment>
<dbReference type="GO" id="GO:0031119">
    <property type="term" value="P:tRNA pseudouridine synthesis"/>
    <property type="evidence" value="ECO:0007669"/>
    <property type="project" value="UniProtKB-UniRule"/>
</dbReference>
<evidence type="ECO:0000256" key="3">
    <source>
        <dbReference type="ARBA" id="ARBA00022694"/>
    </source>
</evidence>
<dbReference type="InterPro" id="IPR002501">
    <property type="entry name" value="PsdUridine_synth_N"/>
</dbReference>
<dbReference type="CDD" id="cd02573">
    <property type="entry name" value="PseudoU_synth_EcTruB"/>
    <property type="match status" value="1"/>
</dbReference>
<dbReference type="InterPro" id="IPR032819">
    <property type="entry name" value="TruB_C"/>
</dbReference>
<dbReference type="InterPro" id="IPR014780">
    <property type="entry name" value="tRNA_psdUridine_synth_TruB"/>
</dbReference>
<dbReference type="SUPFAM" id="SSF55120">
    <property type="entry name" value="Pseudouridine synthase"/>
    <property type="match status" value="1"/>
</dbReference>
<dbReference type="NCBIfam" id="TIGR00431">
    <property type="entry name" value="TruB"/>
    <property type="match status" value="1"/>
</dbReference>
<feature type="domain" description="tRNA pseudouridylate synthase B C-terminal" evidence="7">
    <location>
        <begin position="174"/>
        <end position="214"/>
    </location>
</feature>
<dbReference type="Gene3D" id="3.30.2350.10">
    <property type="entry name" value="Pseudouridine synthase"/>
    <property type="match status" value="1"/>
</dbReference>
<evidence type="ECO:0000256" key="2">
    <source>
        <dbReference type="ARBA" id="ARBA00005642"/>
    </source>
</evidence>
<keyword evidence="3 5" id="KW-0819">tRNA processing</keyword>
<keyword evidence="4 5" id="KW-0413">Isomerase</keyword>
<dbReference type="Proteomes" id="UP000070326">
    <property type="component" value="Unassembled WGS sequence"/>
</dbReference>
<evidence type="ECO:0000256" key="4">
    <source>
        <dbReference type="ARBA" id="ARBA00023235"/>
    </source>
</evidence>
<gene>
    <name evidence="5" type="primary">truB</name>
    <name evidence="8" type="ORF">HMPREF3195_01668</name>
</gene>
<dbReference type="EC" id="5.4.99.25" evidence="5"/>
<reference evidence="8 9" key="1">
    <citation type="submission" date="2016-02" db="EMBL/GenBank/DDBJ databases">
        <authorList>
            <person name="Wen L."/>
            <person name="He K."/>
            <person name="Yang H."/>
        </authorList>
    </citation>
    <scope>NUCLEOTIDE SEQUENCE [LARGE SCALE GENOMIC DNA]</scope>
    <source>
        <strain evidence="8 9">MJR8628A</strain>
    </source>
</reference>
<evidence type="ECO:0000256" key="1">
    <source>
        <dbReference type="ARBA" id="ARBA00000385"/>
    </source>
</evidence>
<dbReference type="Pfam" id="PF01509">
    <property type="entry name" value="TruB_N"/>
    <property type="match status" value="1"/>
</dbReference>
<protein>
    <recommendedName>
        <fullName evidence="5">tRNA pseudouridine synthase B</fullName>
        <ecNumber evidence="5">5.4.99.25</ecNumber>
    </recommendedName>
    <alternativeName>
        <fullName evidence="5">tRNA pseudouridine(55) synthase</fullName>
        <shortName evidence="5">Psi55 synthase</shortName>
    </alternativeName>
    <alternativeName>
        <fullName evidence="5">tRNA pseudouridylate synthase</fullName>
    </alternativeName>
    <alternativeName>
        <fullName evidence="5">tRNA-uridine isomerase</fullName>
    </alternativeName>
</protein>
<feature type="active site" description="Nucleophile" evidence="5">
    <location>
        <position position="38"/>
    </location>
</feature>
<dbReference type="PANTHER" id="PTHR13767:SF2">
    <property type="entry name" value="PSEUDOURIDYLATE SYNTHASE TRUB1"/>
    <property type="match status" value="1"/>
</dbReference>
<dbReference type="eggNOG" id="COG0130">
    <property type="taxonomic scope" value="Bacteria"/>
</dbReference>